<accession>A0AAE3XP05</accession>
<dbReference type="RefSeq" id="WP_309939061.1">
    <property type="nucleotide sequence ID" value="NZ_AP025305.1"/>
</dbReference>
<evidence type="ECO:0000313" key="1">
    <source>
        <dbReference type="EMBL" id="MDR6239400.1"/>
    </source>
</evidence>
<evidence type="ECO:0000313" key="2">
    <source>
        <dbReference type="Proteomes" id="UP001185092"/>
    </source>
</evidence>
<dbReference type="AlphaFoldDB" id="A0AAE3XP05"/>
<comment type="caution">
    <text evidence="1">The sequence shown here is derived from an EMBL/GenBank/DDBJ whole genome shotgun (WGS) entry which is preliminary data.</text>
</comment>
<dbReference type="Proteomes" id="UP001185092">
    <property type="component" value="Unassembled WGS sequence"/>
</dbReference>
<name>A0AAE3XP05_9BACT</name>
<protein>
    <submittedName>
        <fullName evidence="1">Uncharacterized protein</fullName>
    </submittedName>
</protein>
<sequence length="129" mass="15426">MNEVLKTTYLRISFDIDSKALLVVWEDTAFVTEDHLKNQFHHIEQSIEKYHPIQIALDFTIFNHDLQISTVLWLREHFWTKIKKSNKIGRVAIVESEDPDETMLIERSVKDIFKYDLLSSEQELNNWFD</sequence>
<proteinExistence type="predicted"/>
<gene>
    <name evidence="1" type="ORF">HNQ88_002437</name>
</gene>
<dbReference type="EMBL" id="JAVDQD010000002">
    <property type="protein sequence ID" value="MDR6239400.1"/>
    <property type="molecule type" value="Genomic_DNA"/>
</dbReference>
<organism evidence="1 2">
    <name type="scientific">Aureibacter tunicatorum</name>
    <dbReference type="NCBI Taxonomy" id="866807"/>
    <lineage>
        <taxon>Bacteria</taxon>
        <taxon>Pseudomonadati</taxon>
        <taxon>Bacteroidota</taxon>
        <taxon>Cytophagia</taxon>
        <taxon>Cytophagales</taxon>
        <taxon>Persicobacteraceae</taxon>
        <taxon>Aureibacter</taxon>
    </lineage>
</organism>
<keyword evidence="2" id="KW-1185">Reference proteome</keyword>
<reference evidence="1" key="1">
    <citation type="submission" date="2023-07" db="EMBL/GenBank/DDBJ databases">
        <title>Genomic Encyclopedia of Type Strains, Phase IV (KMG-IV): sequencing the most valuable type-strain genomes for metagenomic binning, comparative biology and taxonomic classification.</title>
        <authorList>
            <person name="Goeker M."/>
        </authorList>
    </citation>
    <scope>NUCLEOTIDE SEQUENCE</scope>
    <source>
        <strain evidence="1">DSM 26174</strain>
    </source>
</reference>